<keyword evidence="2" id="KW-1185">Reference proteome</keyword>
<dbReference type="EMBL" id="JACHEW010000040">
    <property type="protein sequence ID" value="MBB6018738.1"/>
    <property type="molecule type" value="Genomic_DNA"/>
</dbReference>
<name>A0ABR6NXG3_9DEIO</name>
<organism evidence="1 2">
    <name type="scientific">Deinococcus radiopugnans ATCC 19172</name>
    <dbReference type="NCBI Taxonomy" id="585398"/>
    <lineage>
        <taxon>Bacteria</taxon>
        <taxon>Thermotogati</taxon>
        <taxon>Deinococcota</taxon>
        <taxon>Deinococci</taxon>
        <taxon>Deinococcales</taxon>
        <taxon>Deinococcaceae</taxon>
        <taxon>Deinococcus</taxon>
    </lineage>
</organism>
<dbReference type="Proteomes" id="UP000629870">
    <property type="component" value="Unassembled WGS sequence"/>
</dbReference>
<gene>
    <name evidence="1" type="ORF">HNQ04_004019</name>
</gene>
<reference evidence="1 2" key="1">
    <citation type="submission" date="2020-08" db="EMBL/GenBank/DDBJ databases">
        <title>Genomic Encyclopedia of Type Strains, Phase IV (KMG-IV): sequencing the most valuable type-strain genomes for metagenomic binning, comparative biology and taxonomic classification.</title>
        <authorList>
            <person name="Goeker M."/>
        </authorList>
    </citation>
    <scope>NUCLEOTIDE SEQUENCE [LARGE SCALE GENOMIC DNA]</scope>
    <source>
        <strain evidence="1 2">DSM 12027</strain>
    </source>
</reference>
<evidence type="ECO:0000313" key="2">
    <source>
        <dbReference type="Proteomes" id="UP000629870"/>
    </source>
</evidence>
<proteinExistence type="predicted"/>
<accession>A0ABR6NXG3</accession>
<comment type="caution">
    <text evidence="1">The sequence shown here is derived from an EMBL/GenBank/DDBJ whole genome shotgun (WGS) entry which is preliminary data.</text>
</comment>
<protein>
    <submittedName>
        <fullName evidence="1">Uncharacterized protein</fullName>
    </submittedName>
</protein>
<sequence length="47" mass="4721">MHTRHTTRLGFGILGGPIVITVALAASSGKSAGPDFTAKQVSGGQQV</sequence>
<evidence type="ECO:0000313" key="1">
    <source>
        <dbReference type="EMBL" id="MBB6018738.1"/>
    </source>
</evidence>